<dbReference type="Pfam" id="PF00005">
    <property type="entry name" value="ABC_tran"/>
    <property type="match status" value="1"/>
</dbReference>
<evidence type="ECO:0000256" key="3">
    <source>
        <dbReference type="ARBA" id="ARBA00022840"/>
    </source>
</evidence>
<dbReference type="GeneID" id="95350789"/>
<dbReference type="PROSITE" id="PS50893">
    <property type="entry name" value="ABC_TRANSPORTER_2"/>
    <property type="match status" value="1"/>
</dbReference>
<keyword evidence="2" id="KW-0547">Nucleotide-binding</keyword>
<evidence type="ECO:0000313" key="6">
    <source>
        <dbReference type="Proteomes" id="UP000617734"/>
    </source>
</evidence>
<reference evidence="5" key="1">
    <citation type="journal article" date="2014" name="Int. J. Syst. Evol. Microbiol.">
        <title>Complete genome sequence of Corynebacterium casei LMG S-19264T (=DSM 44701T), isolated from a smear-ripened cheese.</title>
        <authorList>
            <consortium name="US DOE Joint Genome Institute (JGI-PGF)"/>
            <person name="Walter F."/>
            <person name="Albersmeier A."/>
            <person name="Kalinowski J."/>
            <person name="Ruckert C."/>
        </authorList>
    </citation>
    <scope>NUCLEOTIDE SEQUENCE</scope>
    <source>
        <strain evidence="5">JCM 4646</strain>
    </source>
</reference>
<keyword evidence="3 5" id="KW-0067">ATP-binding</keyword>
<dbReference type="AlphaFoldDB" id="A0A919KKA8"/>
<dbReference type="GO" id="GO:0005524">
    <property type="term" value="F:ATP binding"/>
    <property type="evidence" value="ECO:0007669"/>
    <property type="project" value="UniProtKB-KW"/>
</dbReference>
<evidence type="ECO:0000256" key="2">
    <source>
        <dbReference type="ARBA" id="ARBA00022741"/>
    </source>
</evidence>
<dbReference type="InterPro" id="IPR032823">
    <property type="entry name" value="BCA_ABC_TP_C"/>
</dbReference>
<sequence>MSALLQVEGLVKRFGGVTAVDGVSFGLEAGAVLGLIGPNGSGKTTLLGMLAGTHEPTAGRVLLDGRPAHGRGAHRAVRTGIARTFQTTRLFPGWTLREGLRLARGEHRGRRGRLGDEEAAALLGLDGLLDRPCGSLTSAAQRLAMIALALATGPRVLLLDEPAVGMDDEEAGALAAAVRRVAAELRAAVIVVDHNMHFLMPLADTVTVLAAGAVLATGTPQQIRADEAVIASYLGEA</sequence>
<proteinExistence type="predicted"/>
<evidence type="ECO:0000259" key="4">
    <source>
        <dbReference type="PROSITE" id="PS50893"/>
    </source>
</evidence>
<dbReference type="InterPro" id="IPR051120">
    <property type="entry name" value="ABC_AA/LPS_Transport"/>
</dbReference>
<dbReference type="SMART" id="SM00382">
    <property type="entry name" value="AAA"/>
    <property type="match status" value="1"/>
</dbReference>
<evidence type="ECO:0000256" key="1">
    <source>
        <dbReference type="ARBA" id="ARBA00022448"/>
    </source>
</evidence>
<dbReference type="EMBL" id="BNBO01000001">
    <property type="protein sequence ID" value="GHH59346.1"/>
    <property type="molecule type" value="Genomic_DNA"/>
</dbReference>
<dbReference type="InterPro" id="IPR003439">
    <property type="entry name" value="ABC_transporter-like_ATP-bd"/>
</dbReference>
<dbReference type="PANTHER" id="PTHR45772:SF2">
    <property type="entry name" value="ABC TRANSPORTER ATP-BINDING PROTEIN"/>
    <property type="match status" value="1"/>
</dbReference>
<organism evidence="5 6">
    <name type="scientific">Kitasatospora indigofera</name>
    <dbReference type="NCBI Taxonomy" id="67307"/>
    <lineage>
        <taxon>Bacteria</taxon>
        <taxon>Bacillati</taxon>
        <taxon>Actinomycetota</taxon>
        <taxon>Actinomycetes</taxon>
        <taxon>Kitasatosporales</taxon>
        <taxon>Streptomycetaceae</taxon>
        <taxon>Kitasatospora</taxon>
    </lineage>
</organism>
<gene>
    <name evidence="5" type="ORF">GCM10018781_02380</name>
</gene>
<dbReference type="RefSeq" id="WP_190208822.1">
    <property type="nucleotide sequence ID" value="NZ_BNBO01000001.1"/>
</dbReference>
<comment type="caution">
    <text evidence="5">The sequence shown here is derived from an EMBL/GenBank/DDBJ whole genome shotgun (WGS) entry which is preliminary data.</text>
</comment>
<protein>
    <submittedName>
        <fullName evidence="5">ABC transporter ATP-binding protein</fullName>
    </submittedName>
</protein>
<dbReference type="InterPro" id="IPR027417">
    <property type="entry name" value="P-loop_NTPase"/>
</dbReference>
<dbReference type="SUPFAM" id="SSF52540">
    <property type="entry name" value="P-loop containing nucleoside triphosphate hydrolases"/>
    <property type="match status" value="1"/>
</dbReference>
<feature type="domain" description="ABC transporter" evidence="4">
    <location>
        <begin position="5"/>
        <end position="236"/>
    </location>
</feature>
<dbReference type="Pfam" id="PF12399">
    <property type="entry name" value="BCA_ABC_TP_C"/>
    <property type="match status" value="1"/>
</dbReference>
<keyword evidence="6" id="KW-1185">Reference proteome</keyword>
<accession>A0A919KKA8</accession>
<dbReference type="Gene3D" id="3.40.50.300">
    <property type="entry name" value="P-loop containing nucleotide triphosphate hydrolases"/>
    <property type="match status" value="1"/>
</dbReference>
<dbReference type="GO" id="GO:0005886">
    <property type="term" value="C:plasma membrane"/>
    <property type="evidence" value="ECO:0007669"/>
    <property type="project" value="TreeGrafter"/>
</dbReference>
<reference evidence="5" key="2">
    <citation type="submission" date="2020-09" db="EMBL/GenBank/DDBJ databases">
        <authorList>
            <person name="Sun Q."/>
            <person name="Ohkuma M."/>
        </authorList>
    </citation>
    <scope>NUCLEOTIDE SEQUENCE</scope>
    <source>
        <strain evidence="5">JCM 4646</strain>
    </source>
</reference>
<dbReference type="InterPro" id="IPR003593">
    <property type="entry name" value="AAA+_ATPase"/>
</dbReference>
<name>A0A919KKA8_9ACTN</name>
<dbReference type="Proteomes" id="UP000617734">
    <property type="component" value="Unassembled WGS sequence"/>
</dbReference>
<keyword evidence="1" id="KW-0813">Transport</keyword>
<evidence type="ECO:0000313" key="5">
    <source>
        <dbReference type="EMBL" id="GHH59346.1"/>
    </source>
</evidence>
<dbReference type="PANTHER" id="PTHR45772">
    <property type="entry name" value="CONSERVED COMPONENT OF ABC TRANSPORTER FOR NATURAL AMINO ACIDS-RELATED"/>
    <property type="match status" value="1"/>
</dbReference>
<dbReference type="GO" id="GO:0016887">
    <property type="term" value="F:ATP hydrolysis activity"/>
    <property type="evidence" value="ECO:0007669"/>
    <property type="project" value="InterPro"/>
</dbReference>